<dbReference type="RefSeq" id="WP_316701083.1">
    <property type="nucleotide sequence ID" value="NZ_CP136336.1"/>
</dbReference>
<dbReference type="PANTHER" id="PTHR30441:SF9">
    <property type="entry name" value="ASMA FAMILY PROTEIN YHJG"/>
    <property type="match status" value="1"/>
</dbReference>
<proteinExistence type="predicted"/>
<accession>A0ABZ0CTZ5</accession>
<keyword evidence="3" id="KW-1185">Reference proteome</keyword>
<reference evidence="2 3" key="1">
    <citation type="submission" date="2023-10" db="EMBL/GenBank/DDBJ databases">
        <title>Bacteria for the degradation of biodegradable plastic PBAT(Polybutylene adipate terephthalate).</title>
        <authorList>
            <person name="Weon H.-Y."/>
            <person name="Yeon J."/>
        </authorList>
    </citation>
    <scope>NUCLEOTIDE SEQUENCE [LARGE SCALE GENOMIC DNA]</scope>
    <source>
        <strain evidence="2 3">SBD 7-3</strain>
    </source>
</reference>
<dbReference type="InterPro" id="IPR052894">
    <property type="entry name" value="AsmA-related"/>
</dbReference>
<name>A0ABZ0CTZ5_9BURK</name>
<gene>
    <name evidence="2" type="ORF">RXV79_26045</name>
</gene>
<evidence type="ECO:0000313" key="2">
    <source>
        <dbReference type="EMBL" id="WOB08348.1"/>
    </source>
</evidence>
<dbReference type="EMBL" id="CP136336">
    <property type="protein sequence ID" value="WOB08348.1"/>
    <property type="molecule type" value="Genomic_DNA"/>
</dbReference>
<evidence type="ECO:0000259" key="1">
    <source>
        <dbReference type="Pfam" id="PF05170"/>
    </source>
</evidence>
<sequence>MNPPPRTLAALLGASGVLLVLALLMADWNWARPAVVRYIEHKSKREVQVDDLQIRLDADWQPVVRLRGLRVANAPWASGSRPFITAREASFTFDWATLFSDVRVMRRMHLVEADVDLQRQPDGLRNWRLTRPDDRGGARMRVQRLQAERSRLTLAHRGLGLMLEARSTPLAQPHDGRTQRIAFQGRFGDAGWAGRAEAGPVLSMVDTGERFPLRGEASSGDTTLAVQGEIADLMQLSAVDTQVQLRGDTLAQLHAFLPRGEWPASPPYRFDGQVVRDGASWVTRRAKLTLGRSDLAGEARYTPARAQRDGRASLQATVTSERLRLQDLPSRHGEPALAAARPPASTTRVLPQRALPLDALRKLDGRIALQIGTLEAPKWPGAHDLTALATLDRGDVQVQLQRGELAGGRWEGRFALDTRGKQPEAALQLKARGVKLTELWPGLARQPDVHDVQWPAVDGSLKLSTVGATLASWWGGVDGQLDLQFIGGSLPKKLDARLGLHAGRMLSTLVGGNQPVPIRCGALSVAFSGGVGRTKELVLETERTQVQGIGSLHLADESWALVLTPQAHGGTLPASIVAQGTFRGAKVELAQREALPAGAAGRCGA</sequence>
<organism evidence="2 3">
    <name type="scientific">Piscinibacter gummiphilus</name>
    <dbReference type="NCBI Taxonomy" id="946333"/>
    <lineage>
        <taxon>Bacteria</taxon>
        <taxon>Pseudomonadati</taxon>
        <taxon>Pseudomonadota</taxon>
        <taxon>Betaproteobacteria</taxon>
        <taxon>Burkholderiales</taxon>
        <taxon>Sphaerotilaceae</taxon>
        <taxon>Piscinibacter</taxon>
    </lineage>
</organism>
<dbReference type="PANTHER" id="PTHR30441">
    <property type="entry name" value="DUF748 DOMAIN-CONTAINING PROTEIN"/>
    <property type="match status" value="1"/>
</dbReference>
<dbReference type="Pfam" id="PF05170">
    <property type="entry name" value="AsmA"/>
    <property type="match status" value="1"/>
</dbReference>
<dbReference type="InterPro" id="IPR007844">
    <property type="entry name" value="AsmA"/>
</dbReference>
<evidence type="ECO:0000313" key="3">
    <source>
        <dbReference type="Proteomes" id="UP001303946"/>
    </source>
</evidence>
<feature type="domain" description="AsmA" evidence="1">
    <location>
        <begin position="192"/>
        <end position="535"/>
    </location>
</feature>
<protein>
    <submittedName>
        <fullName evidence="2">AsmA family protein</fullName>
    </submittedName>
</protein>
<dbReference type="Proteomes" id="UP001303946">
    <property type="component" value="Chromosome"/>
</dbReference>